<evidence type="ECO:0000256" key="9">
    <source>
        <dbReference type="ARBA" id="ARBA00049578"/>
    </source>
</evidence>
<dbReference type="InterPro" id="IPR005720">
    <property type="entry name" value="Dihydroorotate_DH_cat"/>
</dbReference>
<comment type="function">
    <text evidence="9">Involved in pyrimidine base degradation. Catalyzes physiologically the reduction of uracil to 5,6-dihydrouracil (DHU) by using NADH as a specific cosubstrate. It also catalyzes the reverse reaction and the reduction of thymine to 5,6-dihydrothymine (DHT).</text>
</comment>
<comment type="catalytic activity">
    <reaction evidence="8">
        <text>5,6-dihydrouracil + NAD(+) = uracil + NADH + H(+)</text>
        <dbReference type="Rhea" id="RHEA:20189"/>
        <dbReference type="ChEBI" id="CHEBI:15378"/>
        <dbReference type="ChEBI" id="CHEBI:15901"/>
        <dbReference type="ChEBI" id="CHEBI:17568"/>
        <dbReference type="ChEBI" id="CHEBI:57540"/>
        <dbReference type="ChEBI" id="CHEBI:57945"/>
        <dbReference type="EC" id="1.3.1.1"/>
    </reaction>
</comment>
<keyword evidence="14" id="KW-1185">Reference proteome</keyword>
<keyword evidence="5" id="KW-0665">Pyrimidine biosynthesis</keyword>
<evidence type="ECO:0000313" key="13">
    <source>
        <dbReference type="EMBL" id="MBC4013999.1"/>
    </source>
</evidence>
<evidence type="ECO:0000256" key="1">
    <source>
        <dbReference type="ARBA" id="ARBA00001917"/>
    </source>
</evidence>
<comment type="cofactor">
    <cofactor evidence="1">
        <name>FMN</name>
        <dbReference type="ChEBI" id="CHEBI:58210"/>
    </cofactor>
</comment>
<dbReference type="AlphaFoldDB" id="A0A9X0QUG9"/>
<organism evidence="13 14">
    <name type="scientific">Siccirubricoccus deserti</name>
    <dbReference type="NCBI Taxonomy" id="2013562"/>
    <lineage>
        <taxon>Bacteria</taxon>
        <taxon>Pseudomonadati</taxon>
        <taxon>Pseudomonadota</taxon>
        <taxon>Alphaproteobacteria</taxon>
        <taxon>Acetobacterales</taxon>
        <taxon>Roseomonadaceae</taxon>
        <taxon>Siccirubricoccus</taxon>
    </lineage>
</organism>
<dbReference type="PANTHER" id="PTHR43073">
    <property type="entry name" value="DIHYDROPYRIMIDINE DEHYDROGENASE [NADP(+)]"/>
    <property type="match status" value="1"/>
</dbReference>
<dbReference type="GO" id="GO:0002058">
    <property type="term" value="F:uracil binding"/>
    <property type="evidence" value="ECO:0007669"/>
    <property type="project" value="TreeGrafter"/>
</dbReference>
<dbReference type="Pfam" id="PF01180">
    <property type="entry name" value="DHO_dh"/>
    <property type="match status" value="1"/>
</dbReference>
<evidence type="ECO:0000256" key="8">
    <source>
        <dbReference type="ARBA" id="ARBA00048792"/>
    </source>
</evidence>
<evidence type="ECO:0000313" key="14">
    <source>
        <dbReference type="Proteomes" id="UP000600101"/>
    </source>
</evidence>
<dbReference type="PANTHER" id="PTHR43073:SF2">
    <property type="entry name" value="DIHYDROPYRIMIDINE DEHYDROGENASE [NADP(+)]"/>
    <property type="match status" value="1"/>
</dbReference>
<evidence type="ECO:0000256" key="4">
    <source>
        <dbReference type="ARBA" id="ARBA00022643"/>
    </source>
</evidence>
<evidence type="ECO:0000256" key="3">
    <source>
        <dbReference type="ARBA" id="ARBA00022630"/>
    </source>
</evidence>
<dbReference type="GO" id="GO:0004152">
    <property type="term" value="F:dihydroorotate dehydrogenase activity"/>
    <property type="evidence" value="ECO:0007669"/>
    <property type="project" value="InterPro"/>
</dbReference>
<evidence type="ECO:0000256" key="10">
    <source>
        <dbReference type="ARBA" id="ARBA00049714"/>
    </source>
</evidence>
<feature type="domain" description="Dihydroorotate dehydrogenase catalytic" evidence="12">
    <location>
        <begin position="83"/>
        <end position="310"/>
    </location>
</feature>
<evidence type="ECO:0000256" key="11">
    <source>
        <dbReference type="ARBA" id="ARBA00049728"/>
    </source>
</evidence>
<dbReference type="GO" id="GO:0050661">
    <property type="term" value="F:NADP binding"/>
    <property type="evidence" value="ECO:0007669"/>
    <property type="project" value="TreeGrafter"/>
</dbReference>
<comment type="subunit">
    <text evidence="10">Heterotetramer of 2 PreA and 2 PreT subunits.</text>
</comment>
<dbReference type="InterPro" id="IPR012135">
    <property type="entry name" value="Dihydroorotate_DH_1_2"/>
</dbReference>
<dbReference type="GO" id="GO:0006212">
    <property type="term" value="P:uracil catabolic process"/>
    <property type="evidence" value="ECO:0007669"/>
    <property type="project" value="TreeGrafter"/>
</dbReference>
<keyword evidence="3" id="KW-0285">Flavoprotein</keyword>
<reference evidence="13" key="1">
    <citation type="submission" date="2020-08" db="EMBL/GenBank/DDBJ databases">
        <authorList>
            <person name="Hu Y."/>
            <person name="Nguyen S.V."/>
            <person name="Li F."/>
            <person name="Fanning S."/>
        </authorList>
    </citation>
    <scope>NUCLEOTIDE SEQUENCE</scope>
    <source>
        <strain evidence="13">SYSU D8009</strain>
    </source>
</reference>
<dbReference type="SUPFAM" id="SSF51395">
    <property type="entry name" value="FMN-linked oxidoreductases"/>
    <property type="match status" value="1"/>
</dbReference>
<evidence type="ECO:0000256" key="7">
    <source>
        <dbReference type="ARBA" id="ARBA00047685"/>
    </source>
</evidence>
<dbReference type="GO" id="GO:0006222">
    <property type="term" value="P:UMP biosynthetic process"/>
    <property type="evidence" value="ECO:0007669"/>
    <property type="project" value="InterPro"/>
</dbReference>
<evidence type="ECO:0000256" key="5">
    <source>
        <dbReference type="ARBA" id="ARBA00022975"/>
    </source>
</evidence>
<dbReference type="InterPro" id="IPR013785">
    <property type="entry name" value="Aldolase_TIM"/>
</dbReference>
<comment type="catalytic activity">
    <reaction evidence="7">
        <text>5,6-dihydrothymine + NAD(+) = thymine + NADH + H(+)</text>
        <dbReference type="Rhea" id="RHEA:28791"/>
        <dbReference type="ChEBI" id="CHEBI:15378"/>
        <dbReference type="ChEBI" id="CHEBI:17821"/>
        <dbReference type="ChEBI" id="CHEBI:27468"/>
        <dbReference type="ChEBI" id="CHEBI:57540"/>
        <dbReference type="ChEBI" id="CHEBI:57945"/>
        <dbReference type="EC" id="1.3.1.1"/>
    </reaction>
</comment>
<dbReference type="GO" id="GO:0004159">
    <property type="term" value="F:dihydropyrimidine dehydrogenase (NAD+) activity"/>
    <property type="evidence" value="ECO:0007669"/>
    <property type="project" value="UniProtKB-EC"/>
</dbReference>
<evidence type="ECO:0000259" key="12">
    <source>
        <dbReference type="Pfam" id="PF01180"/>
    </source>
</evidence>
<dbReference type="RefSeq" id="WP_186768757.1">
    <property type="nucleotide sequence ID" value="NZ_JACOMF010000001.1"/>
</dbReference>
<dbReference type="PIRSF" id="PIRSF000164">
    <property type="entry name" value="DHO_oxidase"/>
    <property type="match status" value="1"/>
</dbReference>
<protein>
    <recommendedName>
        <fullName evidence="11">dihydrouracil dehydrogenase (NAD(+))</fullName>
        <ecNumber evidence="11">1.3.1.1</ecNumber>
    </recommendedName>
</protein>
<evidence type="ECO:0000256" key="6">
    <source>
        <dbReference type="ARBA" id="ARBA00023002"/>
    </source>
</evidence>
<dbReference type="GO" id="GO:0006210">
    <property type="term" value="P:thymine catabolic process"/>
    <property type="evidence" value="ECO:0007669"/>
    <property type="project" value="TreeGrafter"/>
</dbReference>
<dbReference type="EC" id="1.3.1.1" evidence="11"/>
<comment type="pathway">
    <text evidence="2">Pyrimidine metabolism; UMP biosynthesis via de novo pathway.</text>
</comment>
<gene>
    <name evidence="13" type="ORF">H7965_01575</name>
</gene>
<sequence>MSDRLATRIGDLALANPIICGSGEHTMTAAGLRAALASGAAGVISKSINETAAAAAQLDIADYALVSPDNRVVPWGAPEAGAAGLLCRSGLQQIPVDEWLATVAVADRLAAQDGRFVAASIVYGGLEGALELTRRIHRAGIRVLEFNVGSPQATEVKPGVVTIESDAARLRAIVAAVRAEFPRTLWVKLPGIGGDILPLARAAREGGAEAVGMVGRFVGMLPDVETLAPVLGTAAGFSGPWALPISCRWVAQARAALGGDFPIIGTNGARNGLDVARFLLAGATAVEMTSAVLQSGFGALTAARDELAAYLDRKALTAPALVGQAADRMQGYAQQVARPGHWRGFVPQETLAP</sequence>
<proteinExistence type="predicted"/>
<dbReference type="Proteomes" id="UP000600101">
    <property type="component" value="Unassembled WGS sequence"/>
</dbReference>
<dbReference type="Gene3D" id="3.20.20.70">
    <property type="entry name" value="Aldolase class I"/>
    <property type="match status" value="1"/>
</dbReference>
<accession>A0A9X0QUG9</accession>
<dbReference type="GO" id="GO:0005737">
    <property type="term" value="C:cytoplasm"/>
    <property type="evidence" value="ECO:0007669"/>
    <property type="project" value="InterPro"/>
</dbReference>
<evidence type="ECO:0000256" key="2">
    <source>
        <dbReference type="ARBA" id="ARBA00004725"/>
    </source>
</evidence>
<comment type="caution">
    <text evidence="13">The sequence shown here is derived from an EMBL/GenBank/DDBJ whole genome shotgun (WGS) entry which is preliminary data.</text>
</comment>
<name>A0A9X0QUG9_9PROT</name>
<keyword evidence="6" id="KW-0560">Oxidoreductase</keyword>
<dbReference type="EMBL" id="JACOMF010000001">
    <property type="protein sequence ID" value="MBC4013999.1"/>
    <property type="molecule type" value="Genomic_DNA"/>
</dbReference>
<keyword evidence="4" id="KW-0288">FMN</keyword>